<feature type="compositionally biased region" description="Basic and acidic residues" evidence="1">
    <location>
        <begin position="1"/>
        <end position="12"/>
    </location>
</feature>
<dbReference type="AlphaFoldDB" id="A0A8T0VS27"/>
<comment type="caution">
    <text evidence="2">The sequence shown here is derived from an EMBL/GenBank/DDBJ whole genome shotgun (WGS) entry which is preliminary data.</text>
</comment>
<feature type="non-terminal residue" evidence="2">
    <location>
        <position position="571"/>
    </location>
</feature>
<dbReference type="PANTHER" id="PTHR33157:SF12">
    <property type="entry name" value="TRANSPOSASE TNP1_EN_SPM-LIKE DOMAIN-CONTAINING PROTEIN"/>
    <property type="match status" value="1"/>
</dbReference>
<reference evidence="2" key="1">
    <citation type="submission" date="2020-05" db="EMBL/GenBank/DDBJ databases">
        <title>WGS assembly of Panicum virgatum.</title>
        <authorList>
            <person name="Lovell J.T."/>
            <person name="Jenkins J."/>
            <person name="Shu S."/>
            <person name="Juenger T.E."/>
            <person name="Schmutz J."/>
        </authorList>
    </citation>
    <scope>NUCLEOTIDE SEQUENCE</scope>
    <source>
        <strain evidence="2">AP13</strain>
    </source>
</reference>
<evidence type="ECO:0000313" key="2">
    <source>
        <dbReference type="EMBL" id="KAG2637237.1"/>
    </source>
</evidence>
<protein>
    <submittedName>
        <fullName evidence="2">Uncharacterized protein</fullName>
    </submittedName>
</protein>
<evidence type="ECO:0000313" key="3">
    <source>
        <dbReference type="Proteomes" id="UP000823388"/>
    </source>
</evidence>
<feature type="region of interest" description="Disordered" evidence="1">
    <location>
        <begin position="1"/>
        <end position="61"/>
    </location>
</feature>
<dbReference type="GO" id="GO:0032196">
    <property type="term" value="P:transposition"/>
    <property type="evidence" value="ECO:0007669"/>
    <property type="project" value="InterPro"/>
</dbReference>
<dbReference type="InterPro" id="IPR039266">
    <property type="entry name" value="EN-1/SPM"/>
</dbReference>
<accession>A0A8T0VS27</accession>
<sequence length="571" mass="64009">MARDRDIREAIRASRKRRGVAEQVPGDEDGNESTQIGSNAQNTAGHNRTPRGSNTIPPAPTTHAAKIVLIPSGDRNWRMQNFNKKDRVPNTIIGALLKHHYPQIVYDTTERPPKYVAATKWRHWCMKGPQDNTCADRVRSDFLARYRWPDDASPEQKEKFMKTLDACCAKLTTQEIYDLRIYAVVAYKTEIMKEITEFEDAKLIHLDAHEYREVPFSWINIDAWNELSIWWGSEEFKAMSALKRAARLSRPESVNCGGSSSVTRTQQCLEKTYGRPFSLIEGFAVHMGASKQAVAQGEGNELPPLANDRAQEHLDKYRDGMKEAHGENIPWVKVPLDPQVMYKCTGRKPHGKFAIADGAIDSSQVQFSPDVRPSTCYSSSSQRERELEQEVRDLKRSFCNAFTKFNEDLTQYMRQGCRDAPPPQIDLASLFQNPVPPTSEPHTRPGCESASMPPINLASFSPSSVPARPPPGIMDNNSVNATIRHMSGTPSGHVGQQSPPNIYRRQGGMDINSVNVVPHQMNGNSYGHVTGQAFPMPYQQDGSGNNSASVDLQRMDGSTFRYSARQNTFQP</sequence>
<evidence type="ECO:0000256" key="1">
    <source>
        <dbReference type="SAM" id="MobiDB-lite"/>
    </source>
</evidence>
<proteinExistence type="predicted"/>
<dbReference type="PANTHER" id="PTHR33157">
    <property type="entry name" value="AUTONOMOUS TRANSPOSABLE ELEMENT EN-1 MOSAIC PROTEIN-RELATED"/>
    <property type="match status" value="1"/>
</dbReference>
<keyword evidence="3" id="KW-1185">Reference proteome</keyword>
<dbReference type="EMBL" id="CM029040">
    <property type="protein sequence ID" value="KAG2637237.1"/>
    <property type="molecule type" value="Genomic_DNA"/>
</dbReference>
<dbReference type="Proteomes" id="UP000823388">
    <property type="component" value="Chromosome 2N"/>
</dbReference>
<organism evidence="2 3">
    <name type="scientific">Panicum virgatum</name>
    <name type="common">Blackwell switchgrass</name>
    <dbReference type="NCBI Taxonomy" id="38727"/>
    <lineage>
        <taxon>Eukaryota</taxon>
        <taxon>Viridiplantae</taxon>
        <taxon>Streptophyta</taxon>
        <taxon>Embryophyta</taxon>
        <taxon>Tracheophyta</taxon>
        <taxon>Spermatophyta</taxon>
        <taxon>Magnoliopsida</taxon>
        <taxon>Liliopsida</taxon>
        <taxon>Poales</taxon>
        <taxon>Poaceae</taxon>
        <taxon>PACMAD clade</taxon>
        <taxon>Panicoideae</taxon>
        <taxon>Panicodae</taxon>
        <taxon>Paniceae</taxon>
        <taxon>Panicinae</taxon>
        <taxon>Panicum</taxon>
        <taxon>Panicum sect. Hiantes</taxon>
    </lineage>
</organism>
<name>A0A8T0VS27_PANVG</name>
<gene>
    <name evidence="2" type="ORF">PVAP13_2NG507909</name>
</gene>
<feature type="compositionally biased region" description="Polar residues" evidence="1">
    <location>
        <begin position="32"/>
        <end position="56"/>
    </location>
</feature>